<dbReference type="AlphaFoldDB" id="G7W1P0"/>
<dbReference type="InterPro" id="IPR001387">
    <property type="entry name" value="Cro/C1-type_HTH"/>
</dbReference>
<dbReference type="HOGENOM" id="CLU_094202_0_0_9"/>
<evidence type="ECO:0000313" key="2">
    <source>
        <dbReference type="EMBL" id="AET58044.1"/>
    </source>
</evidence>
<sequence>MEPTTTIRTELENFMKQNALNITQFGLVAGINPGTVSGIVTGNRTLSVHQLDRITDTLGHPKGHFYKNYIEEFLNTATPNIRRVRPLLYHCAELNMLDCIEQVVNLLMEKLAYAEALFVIAEDFFKQGKFAASIILYGSVAVSENKQHSERLAFCQYRIFMAKQGDDQALNLEAANQLEPYIERLNEGDQLEALRNLANTYLSLRQWDKLDRWAFVMDYKAQIQYRLAYRQERKRKRTPKRPNRPLFFYVAYGSATLF</sequence>
<evidence type="ECO:0000259" key="1">
    <source>
        <dbReference type="PROSITE" id="PS50943"/>
    </source>
</evidence>
<dbReference type="GO" id="GO:0003677">
    <property type="term" value="F:DNA binding"/>
    <property type="evidence" value="ECO:0007669"/>
    <property type="project" value="InterPro"/>
</dbReference>
<dbReference type="EMBL" id="CP003107">
    <property type="protein sequence ID" value="AET58044.1"/>
    <property type="molecule type" value="Genomic_DNA"/>
</dbReference>
<name>G7W1P0_PAETH</name>
<accession>G7W1P0</accession>
<organism evidence="2 3">
    <name type="scientific">Paenibacillus terrae (strain HPL-003)</name>
    <dbReference type="NCBI Taxonomy" id="985665"/>
    <lineage>
        <taxon>Bacteria</taxon>
        <taxon>Bacillati</taxon>
        <taxon>Bacillota</taxon>
        <taxon>Bacilli</taxon>
        <taxon>Bacillales</taxon>
        <taxon>Paenibacillaceae</taxon>
        <taxon>Paenibacillus</taxon>
    </lineage>
</organism>
<reference key="2">
    <citation type="submission" date="2011-11" db="EMBL/GenBank/DDBJ databases">
        <authorList>
            <person name="Shin S.H."/>
            <person name="Kim S."/>
            <person name="Kim J.Y."/>
        </authorList>
    </citation>
    <scope>NUCLEOTIDE SEQUENCE</scope>
    <source>
        <strain>HPL-003</strain>
    </source>
</reference>
<dbReference type="InterPro" id="IPR010982">
    <property type="entry name" value="Lambda_DNA-bd_dom_sf"/>
</dbReference>
<dbReference type="PROSITE" id="PS50943">
    <property type="entry name" value="HTH_CROC1"/>
    <property type="match status" value="1"/>
</dbReference>
<dbReference type="OrthoDB" id="2470416at2"/>
<protein>
    <submittedName>
        <fullName evidence="2">Helix-turn-helix domain-containing protein</fullName>
    </submittedName>
</protein>
<proteinExistence type="predicted"/>
<reference evidence="3" key="1">
    <citation type="submission" date="2011-11" db="EMBL/GenBank/DDBJ databases">
        <title>Complete sequence of Paenibacillus terrae HPL-003.</title>
        <authorList>
            <person name="Shin S.H."/>
            <person name="Kim S."/>
            <person name="Kim J.Y."/>
        </authorList>
    </citation>
    <scope>NUCLEOTIDE SEQUENCE [LARGE SCALE GENOMIC DNA]</scope>
    <source>
        <strain evidence="3">HPL-003</strain>
    </source>
</reference>
<evidence type="ECO:0000313" key="3">
    <source>
        <dbReference type="Proteomes" id="UP000005876"/>
    </source>
</evidence>
<dbReference type="CDD" id="cd00093">
    <property type="entry name" value="HTH_XRE"/>
    <property type="match status" value="1"/>
</dbReference>
<reference evidence="2 3" key="3">
    <citation type="journal article" date="2012" name="J. Bacteriol.">
        <title>Genome Sequence of Paenibacillus terrae HPL-003, a Xylanase-Producing Bacterium Isolated from Soil Found in Forest Residue.</title>
        <authorList>
            <person name="Shin S.H."/>
            <person name="Kim S."/>
            <person name="Kim J.Y."/>
            <person name="Song H.Y."/>
            <person name="Cho S.J."/>
            <person name="Kim D.R."/>
            <person name="Lee K.I."/>
            <person name="Lim H.K."/>
            <person name="Park N.J."/>
            <person name="Hwang I.T."/>
            <person name="Yang K.S."/>
        </authorList>
    </citation>
    <scope>NUCLEOTIDE SEQUENCE [LARGE SCALE GENOMIC DNA]</scope>
    <source>
        <strain evidence="2 3">HPL-003</strain>
    </source>
</reference>
<dbReference type="KEGG" id="pta:HPL003_06405"/>
<dbReference type="eggNOG" id="COG0457">
    <property type="taxonomic scope" value="Bacteria"/>
</dbReference>
<feature type="domain" description="HTH cro/C1-type" evidence="1">
    <location>
        <begin position="11"/>
        <end position="65"/>
    </location>
</feature>
<dbReference type="RefSeq" id="WP_014278795.1">
    <property type="nucleotide sequence ID" value="NC_016641.1"/>
</dbReference>
<gene>
    <name evidence="2" type="ordered locus">HPL003_06405</name>
</gene>
<dbReference type="SUPFAM" id="SSF47413">
    <property type="entry name" value="lambda repressor-like DNA-binding domains"/>
    <property type="match status" value="1"/>
</dbReference>
<dbReference type="Proteomes" id="UP000005876">
    <property type="component" value="Chromosome"/>
</dbReference>